<dbReference type="RefSeq" id="XP_027774869.1">
    <property type="nucleotide sequence ID" value="XM_027919068.1"/>
</dbReference>
<dbReference type="SUPFAM" id="SSF52047">
    <property type="entry name" value="RNI-like"/>
    <property type="match status" value="1"/>
</dbReference>
<dbReference type="PANTHER" id="PTHR38926">
    <property type="entry name" value="F-BOX DOMAIN CONTAINING PROTEIN, EXPRESSED"/>
    <property type="match status" value="1"/>
</dbReference>
<dbReference type="PANTHER" id="PTHR38926:SF14">
    <property type="entry name" value="F-BOX PROTEIN SKIP19-LIKE"/>
    <property type="match status" value="1"/>
</dbReference>
<protein>
    <submittedName>
        <fullName evidence="2">F-box/LRR-repeat protein 23</fullName>
    </submittedName>
</protein>
<organism evidence="1 2">
    <name type="scientific">Solanum pennellii</name>
    <name type="common">Tomato</name>
    <name type="synonym">Lycopersicon pennellii</name>
    <dbReference type="NCBI Taxonomy" id="28526"/>
    <lineage>
        <taxon>Eukaryota</taxon>
        <taxon>Viridiplantae</taxon>
        <taxon>Streptophyta</taxon>
        <taxon>Embryophyta</taxon>
        <taxon>Tracheophyta</taxon>
        <taxon>Spermatophyta</taxon>
        <taxon>Magnoliopsida</taxon>
        <taxon>eudicotyledons</taxon>
        <taxon>Gunneridae</taxon>
        <taxon>Pentapetalae</taxon>
        <taxon>asterids</taxon>
        <taxon>lamiids</taxon>
        <taxon>Solanales</taxon>
        <taxon>Solanaceae</taxon>
        <taxon>Solanoideae</taxon>
        <taxon>Solaneae</taxon>
        <taxon>Solanum</taxon>
        <taxon>Solanum subgen. Lycopersicon</taxon>
    </lineage>
</organism>
<accession>A0ABM1VGK1</accession>
<gene>
    <name evidence="2" type="primary">LOC107027462</name>
</gene>
<reference evidence="2" key="2">
    <citation type="submission" date="2025-08" db="UniProtKB">
        <authorList>
            <consortium name="RefSeq"/>
        </authorList>
    </citation>
    <scope>IDENTIFICATION</scope>
</reference>
<dbReference type="InterPro" id="IPR001611">
    <property type="entry name" value="Leu-rich_rpt"/>
</dbReference>
<dbReference type="InterPro" id="IPR032675">
    <property type="entry name" value="LRR_dom_sf"/>
</dbReference>
<evidence type="ECO:0000313" key="2">
    <source>
        <dbReference type="RefSeq" id="XP_027774869.1"/>
    </source>
</evidence>
<keyword evidence="1" id="KW-1185">Reference proteome</keyword>
<dbReference type="Gene3D" id="3.80.10.10">
    <property type="entry name" value="Ribonuclease Inhibitor"/>
    <property type="match status" value="1"/>
</dbReference>
<sequence length="145" mass="15836">MLNLSNRSSHLRHLRLVECGNIVGGLTATSKNFPLLEELHTHLTLITKENIESVGRDCSLLKSVTLNAGLCTLLGDSLSPDDGQRLSIATSMPELLNLSLILNPLTNVGLQAILEGCPYLVSLDLRLCNIDLEGDLGRRCRLHIK</sequence>
<dbReference type="GeneID" id="107027462"/>
<evidence type="ECO:0000313" key="1">
    <source>
        <dbReference type="Proteomes" id="UP000694930"/>
    </source>
</evidence>
<reference evidence="1" key="1">
    <citation type="journal article" date="2014" name="Nat. Genet.">
        <title>The genome of the stress-tolerant wild tomato species Solanum pennellii.</title>
        <authorList>
            <person name="Bolger A."/>
            <person name="Scossa F."/>
            <person name="Bolger M.E."/>
            <person name="Lanz C."/>
            <person name="Maumus F."/>
            <person name="Tohge T."/>
            <person name="Quesneville H."/>
            <person name="Alseekh S."/>
            <person name="Sorensen I."/>
            <person name="Lichtenstein G."/>
            <person name="Fich E.A."/>
            <person name="Conte M."/>
            <person name="Keller H."/>
            <person name="Schneeberger K."/>
            <person name="Schwacke R."/>
            <person name="Ofner I."/>
            <person name="Vrebalov J."/>
            <person name="Xu Y."/>
            <person name="Osorio S."/>
            <person name="Aflitos S.A."/>
            <person name="Schijlen E."/>
            <person name="Jimenez-Gomez J.M."/>
            <person name="Ryngajllo M."/>
            <person name="Kimura S."/>
            <person name="Kumar R."/>
            <person name="Koenig D."/>
            <person name="Headland L.R."/>
            <person name="Maloof J.N."/>
            <person name="Sinha N."/>
            <person name="van Ham R.C."/>
            <person name="Lankhorst R.K."/>
            <person name="Mao L."/>
            <person name="Vogel A."/>
            <person name="Arsova B."/>
            <person name="Panstruga R."/>
            <person name="Fei Z."/>
            <person name="Rose J.K."/>
            <person name="Zamir D."/>
            <person name="Carrari F."/>
            <person name="Giovannoni J.J."/>
            <person name="Weigel D."/>
            <person name="Usadel B."/>
            <person name="Fernie A.R."/>
        </authorList>
    </citation>
    <scope>NUCLEOTIDE SEQUENCE [LARGE SCALE GENOMIC DNA]</scope>
    <source>
        <strain evidence="1">cv. LA0716</strain>
    </source>
</reference>
<dbReference type="Proteomes" id="UP000694930">
    <property type="component" value="Chromosome 8"/>
</dbReference>
<proteinExistence type="predicted"/>
<dbReference type="Pfam" id="PF13516">
    <property type="entry name" value="LRR_6"/>
    <property type="match status" value="1"/>
</dbReference>
<name>A0ABM1VGK1_SOLPN</name>